<dbReference type="EMBL" id="GBRH01237092">
    <property type="protein sequence ID" value="JAD60803.1"/>
    <property type="molecule type" value="Transcribed_RNA"/>
</dbReference>
<reference evidence="1" key="2">
    <citation type="journal article" date="2015" name="Data Brief">
        <title>Shoot transcriptome of the giant reed, Arundo donax.</title>
        <authorList>
            <person name="Barrero R.A."/>
            <person name="Guerrero F.D."/>
            <person name="Moolhuijzen P."/>
            <person name="Goolsby J.A."/>
            <person name="Tidwell J."/>
            <person name="Bellgard S.E."/>
            <person name="Bellgard M.I."/>
        </authorList>
    </citation>
    <scope>NUCLEOTIDE SEQUENCE</scope>
    <source>
        <tissue evidence="1">Shoot tissue taken approximately 20 cm above the soil surface</tissue>
    </source>
</reference>
<protein>
    <submittedName>
        <fullName evidence="1">Uncharacterized protein</fullName>
    </submittedName>
</protein>
<proteinExistence type="predicted"/>
<name>A0A0A9BF73_ARUDO</name>
<organism evidence="1">
    <name type="scientific">Arundo donax</name>
    <name type="common">Giant reed</name>
    <name type="synonym">Donax arundinaceus</name>
    <dbReference type="NCBI Taxonomy" id="35708"/>
    <lineage>
        <taxon>Eukaryota</taxon>
        <taxon>Viridiplantae</taxon>
        <taxon>Streptophyta</taxon>
        <taxon>Embryophyta</taxon>
        <taxon>Tracheophyta</taxon>
        <taxon>Spermatophyta</taxon>
        <taxon>Magnoliopsida</taxon>
        <taxon>Liliopsida</taxon>
        <taxon>Poales</taxon>
        <taxon>Poaceae</taxon>
        <taxon>PACMAD clade</taxon>
        <taxon>Arundinoideae</taxon>
        <taxon>Arundineae</taxon>
        <taxon>Arundo</taxon>
    </lineage>
</organism>
<sequence length="32" mass="3615">MPIGSLVINILVAKINISWLSWLCMHLYESGL</sequence>
<reference evidence="1" key="1">
    <citation type="submission" date="2014-09" db="EMBL/GenBank/DDBJ databases">
        <authorList>
            <person name="Magalhaes I.L.F."/>
            <person name="Oliveira U."/>
            <person name="Santos F.R."/>
            <person name="Vidigal T.H.D.A."/>
            <person name="Brescovit A.D."/>
            <person name="Santos A.J."/>
        </authorList>
    </citation>
    <scope>NUCLEOTIDE SEQUENCE</scope>
    <source>
        <tissue evidence="1">Shoot tissue taken approximately 20 cm above the soil surface</tissue>
    </source>
</reference>
<evidence type="ECO:0000313" key="1">
    <source>
        <dbReference type="EMBL" id="JAD60803.1"/>
    </source>
</evidence>
<accession>A0A0A9BF73</accession>
<dbReference type="AlphaFoldDB" id="A0A0A9BF73"/>